<evidence type="ECO:0000313" key="8">
    <source>
        <dbReference type="Proteomes" id="UP000593932"/>
    </source>
</evidence>
<comment type="caution">
    <text evidence="6">Lacks conserved residue(s) required for the propagation of feature annotation.</text>
</comment>
<evidence type="ECO:0000256" key="6">
    <source>
        <dbReference type="RuleBase" id="RU363076"/>
    </source>
</evidence>
<dbReference type="PROSITE" id="PS50895">
    <property type="entry name" value="SURF1"/>
    <property type="match status" value="1"/>
</dbReference>
<evidence type="ECO:0000256" key="5">
    <source>
        <dbReference type="ARBA" id="ARBA00023136"/>
    </source>
</evidence>
<dbReference type="CDD" id="cd06662">
    <property type="entry name" value="SURF1"/>
    <property type="match status" value="1"/>
</dbReference>
<accession>A0A7S6UK73</accession>
<dbReference type="Proteomes" id="UP000593932">
    <property type="component" value="Chromosome"/>
</dbReference>
<evidence type="ECO:0000256" key="3">
    <source>
        <dbReference type="ARBA" id="ARBA00022692"/>
    </source>
</evidence>
<evidence type="ECO:0000313" key="7">
    <source>
        <dbReference type="EMBL" id="QOW21821.1"/>
    </source>
</evidence>
<dbReference type="InterPro" id="IPR002994">
    <property type="entry name" value="Surf1/Shy1"/>
</dbReference>
<sequence>MSRRSQLVLGWLLTLAVIAGFARLGVWQSQRAVEKQAMLDDAAQVLASRQPVGLDAAADPGSQDRYQWARGSGEFAPGPQWLLDNQQRDGRVGVQAYRIFVPGQGQPLLVDLGWLPLPGDRAMPSVERPEGHIEVQGLLAPPPSGGIALGAGMAQQAEGWLMLRLDIPAISAAAGTPLAPRVLRLDPASPLGYERDLALLPNTLPPAKHRGYALQWFGLALAVLVTALILTFRKPRRRKRPPTMDKH</sequence>
<protein>
    <recommendedName>
        <fullName evidence="6">SURF1-like protein</fullName>
    </recommendedName>
</protein>
<comment type="subcellular location">
    <subcellularLocation>
        <location evidence="6">Cell membrane</location>
        <topology evidence="6">Multi-pass membrane protein</topology>
    </subcellularLocation>
    <subcellularLocation>
        <location evidence="1">Membrane</location>
    </subcellularLocation>
</comment>
<proteinExistence type="inferred from homology"/>
<evidence type="ECO:0000256" key="1">
    <source>
        <dbReference type="ARBA" id="ARBA00004370"/>
    </source>
</evidence>
<dbReference type="PANTHER" id="PTHR23427:SF2">
    <property type="entry name" value="SURFEIT LOCUS PROTEIN 1"/>
    <property type="match status" value="1"/>
</dbReference>
<feature type="transmembrane region" description="Helical" evidence="6">
    <location>
        <begin position="212"/>
        <end position="232"/>
    </location>
</feature>
<dbReference type="PANTHER" id="PTHR23427">
    <property type="entry name" value="SURFEIT LOCUS PROTEIN"/>
    <property type="match status" value="1"/>
</dbReference>
<comment type="similarity">
    <text evidence="2 6">Belongs to the SURF1 family.</text>
</comment>
<dbReference type="RefSeq" id="WP_194034378.1">
    <property type="nucleotide sequence ID" value="NZ_CP063657.1"/>
</dbReference>
<keyword evidence="8" id="KW-1185">Reference proteome</keyword>
<dbReference type="InterPro" id="IPR045214">
    <property type="entry name" value="Surf1/Surf4"/>
</dbReference>
<evidence type="ECO:0000256" key="4">
    <source>
        <dbReference type="ARBA" id="ARBA00022989"/>
    </source>
</evidence>
<keyword evidence="4 6" id="KW-1133">Transmembrane helix</keyword>
<dbReference type="EMBL" id="CP063657">
    <property type="protein sequence ID" value="QOW21821.1"/>
    <property type="molecule type" value="Genomic_DNA"/>
</dbReference>
<evidence type="ECO:0000256" key="2">
    <source>
        <dbReference type="ARBA" id="ARBA00007165"/>
    </source>
</evidence>
<organism evidence="7 8">
    <name type="scientific">Novilysobacter avium</name>
    <dbReference type="NCBI Taxonomy" id="2781023"/>
    <lineage>
        <taxon>Bacteria</taxon>
        <taxon>Pseudomonadati</taxon>
        <taxon>Pseudomonadota</taxon>
        <taxon>Gammaproteobacteria</taxon>
        <taxon>Lysobacterales</taxon>
        <taxon>Lysobacteraceae</taxon>
        <taxon>Novilysobacter</taxon>
    </lineage>
</organism>
<dbReference type="Pfam" id="PF02104">
    <property type="entry name" value="SURF1"/>
    <property type="match status" value="1"/>
</dbReference>
<keyword evidence="6" id="KW-1003">Cell membrane</keyword>
<name>A0A7S6UK73_9GAMM</name>
<keyword evidence="3 6" id="KW-0812">Transmembrane</keyword>
<gene>
    <name evidence="7" type="ORF">INQ42_11435</name>
</gene>
<keyword evidence="5 6" id="KW-0472">Membrane</keyword>
<reference evidence="7 8" key="1">
    <citation type="submission" date="2020-10" db="EMBL/GenBank/DDBJ databases">
        <title>complete genome sequencing of Lysobacter sp. H23M41.</title>
        <authorList>
            <person name="Bae J.-W."/>
            <person name="Lee S.-Y."/>
        </authorList>
    </citation>
    <scope>NUCLEOTIDE SEQUENCE [LARGE SCALE GENOMIC DNA]</scope>
    <source>
        <strain evidence="7 8">H23M41</strain>
    </source>
</reference>